<proteinExistence type="predicted"/>
<feature type="non-terminal residue" evidence="1">
    <location>
        <position position="70"/>
    </location>
</feature>
<accession>A0A2I0HFJ8</accession>
<reference evidence="1 2" key="1">
    <citation type="submission" date="2017-11" db="EMBL/GenBank/DDBJ databases">
        <title>De-novo sequencing of pomegranate (Punica granatum L.) genome.</title>
        <authorList>
            <person name="Akparov Z."/>
            <person name="Amiraslanov A."/>
            <person name="Hajiyeva S."/>
            <person name="Abbasov M."/>
            <person name="Kaur K."/>
            <person name="Hamwieh A."/>
            <person name="Solovyev V."/>
            <person name="Salamov A."/>
            <person name="Braich B."/>
            <person name="Kosarev P."/>
            <person name="Mahmoud A."/>
            <person name="Hajiyev E."/>
            <person name="Babayeva S."/>
            <person name="Izzatullayeva V."/>
            <person name="Mammadov A."/>
            <person name="Mammadov A."/>
            <person name="Sharifova S."/>
            <person name="Ojaghi J."/>
            <person name="Eynullazada K."/>
            <person name="Bayramov B."/>
            <person name="Abdulazimova A."/>
            <person name="Shahmuradov I."/>
        </authorList>
    </citation>
    <scope>NUCLEOTIDE SEQUENCE [LARGE SCALE GENOMIC DNA]</scope>
    <source>
        <strain evidence="2">cv. AG2017</strain>
        <tissue evidence="1">Leaf</tissue>
    </source>
</reference>
<sequence>MSWHLPAHVAEIETLYRFPRLCGPLIVAGPASNYFSCFSPCEFGGIRQSAPTPMHALDRESTSRAALRWK</sequence>
<dbReference type="EMBL" id="PGOL01040212">
    <property type="protein sequence ID" value="PKI18253.1"/>
    <property type="molecule type" value="Genomic_DNA"/>
</dbReference>
<protein>
    <submittedName>
        <fullName evidence="1">Uncharacterized protein</fullName>
    </submittedName>
</protein>
<dbReference type="Proteomes" id="UP000233551">
    <property type="component" value="Unassembled WGS sequence"/>
</dbReference>
<evidence type="ECO:0000313" key="2">
    <source>
        <dbReference type="Proteomes" id="UP000233551"/>
    </source>
</evidence>
<keyword evidence="2" id="KW-1185">Reference proteome</keyword>
<organism evidence="1 2">
    <name type="scientific">Punica granatum</name>
    <name type="common">Pomegranate</name>
    <dbReference type="NCBI Taxonomy" id="22663"/>
    <lineage>
        <taxon>Eukaryota</taxon>
        <taxon>Viridiplantae</taxon>
        <taxon>Streptophyta</taxon>
        <taxon>Embryophyta</taxon>
        <taxon>Tracheophyta</taxon>
        <taxon>Spermatophyta</taxon>
        <taxon>Magnoliopsida</taxon>
        <taxon>eudicotyledons</taxon>
        <taxon>Gunneridae</taxon>
        <taxon>Pentapetalae</taxon>
        <taxon>rosids</taxon>
        <taxon>malvids</taxon>
        <taxon>Myrtales</taxon>
        <taxon>Lythraceae</taxon>
        <taxon>Punica</taxon>
    </lineage>
</organism>
<name>A0A2I0HFJ8_PUNGR</name>
<dbReference type="AlphaFoldDB" id="A0A2I0HFJ8"/>
<gene>
    <name evidence="1" type="ORF">CRG98_049473</name>
</gene>
<evidence type="ECO:0000313" key="1">
    <source>
        <dbReference type="EMBL" id="PKI18253.1"/>
    </source>
</evidence>
<comment type="caution">
    <text evidence="1">The sequence shown here is derived from an EMBL/GenBank/DDBJ whole genome shotgun (WGS) entry which is preliminary data.</text>
</comment>